<name>A0A0D1ZHM9_EXOME</name>
<dbReference type="GeneID" id="27323113"/>
<evidence type="ECO:0000313" key="2">
    <source>
        <dbReference type="Proteomes" id="UP000054302"/>
    </source>
</evidence>
<dbReference type="RefSeq" id="XP_016225690.1">
    <property type="nucleotide sequence ID" value="XM_016369902.1"/>
</dbReference>
<reference evidence="1 2" key="1">
    <citation type="submission" date="2015-01" db="EMBL/GenBank/DDBJ databases">
        <title>The Genome Sequence of Exophiala mesophila CBS40295.</title>
        <authorList>
            <consortium name="The Broad Institute Genomics Platform"/>
            <person name="Cuomo C."/>
            <person name="de Hoog S."/>
            <person name="Gorbushina A."/>
            <person name="Stielow B."/>
            <person name="Teixiera M."/>
            <person name="Abouelleil A."/>
            <person name="Chapman S.B."/>
            <person name="Priest M."/>
            <person name="Young S.K."/>
            <person name="Wortman J."/>
            <person name="Nusbaum C."/>
            <person name="Birren B."/>
        </authorList>
    </citation>
    <scope>NUCLEOTIDE SEQUENCE [LARGE SCALE GENOMIC DNA]</scope>
    <source>
        <strain evidence="1 2">CBS 40295</strain>
    </source>
</reference>
<dbReference type="VEuPathDB" id="FungiDB:PV10_05268"/>
<dbReference type="EMBL" id="KN847522">
    <property type="protein sequence ID" value="KIV94116.1"/>
    <property type="molecule type" value="Genomic_DNA"/>
</dbReference>
<protein>
    <submittedName>
        <fullName evidence="1">Uncharacterized protein</fullName>
    </submittedName>
</protein>
<dbReference type="OrthoDB" id="4207285at2759"/>
<evidence type="ECO:0000313" key="1">
    <source>
        <dbReference type="EMBL" id="KIV94117.1"/>
    </source>
</evidence>
<dbReference type="AlphaFoldDB" id="A0A0D1ZHM9"/>
<keyword evidence="2" id="KW-1185">Reference proteome</keyword>
<dbReference type="Proteomes" id="UP000054302">
    <property type="component" value="Unassembled WGS sequence"/>
</dbReference>
<accession>A0A0D1ZHM9</accession>
<proteinExistence type="predicted"/>
<gene>
    <name evidence="1" type="ORF">PV10_05268</name>
</gene>
<dbReference type="RefSeq" id="XP_016225691.1">
    <property type="nucleotide sequence ID" value="XM_016369903.1"/>
</dbReference>
<organism evidence="1 2">
    <name type="scientific">Exophiala mesophila</name>
    <name type="common">Black yeast-like fungus</name>
    <dbReference type="NCBI Taxonomy" id="212818"/>
    <lineage>
        <taxon>Eukaryota</taxon>
        <taxon>Fungi</taxon>
        <taxon>Dikarya</taxon>
        <taxon>Ascomycota</taxon>
        <taxon>Pezizomycotina</taxon>
        <taxon>Eurotiomycetes</taxon>
        <taxon>Chaetothyriomycetidae</taxon>
        <taxon>Chaetothyriales</taxon>
        <taxon>Herpotrichiellaceae</taxon>
        <taxon>Exophiala</taxon>
    </lineage>
</organism>
<sequence length="214" mass="24266">MDPGLDSQQTSDESDEVAKTCKLLHATMKRMRTRDRLSGRSPRLVREAVDILKTPQTGRDNLVYQEFLCDVLHNCGRGVTLLCAASLGKFRVVRLQEKDKIGLIDHLKDNLINFQHSFLEALAKAHEIPSAYDLAKGVGKHQYTRPYRTDVRNEDLIKFLQDHSTEYPILVITAGKNEMPSIELSLEMGQNLIIHIMEREKARIDLSTRAGANI</sequence>
<dbReference type="EMBL" id="KN847522">
    <property type="protein sequence ID" value="KIV94117.1"/>
    <property type="molecule type" value="Genomic_DNA"/>
</dbReference>